<evidence type="ECO:0000256" key="1">
    <source>
        <dbReference type="ARBA" id="ARBA00004571"/>
    </source>
</evidence>
<keyword evidence="4 8" id="KW-0812">Transmembrane</keyword>
<accession>A0A2S5A4J4</accession>
<dbReference type="Gene3D" id="2.170.130.10">
    <property type="entry name" value="TonB-dependent receptor, plug domain"/>
    <property type="match status" value="1"/>
</dbReference>
<dbReference type="NCBIfam" id="TIGR04057">
    <property type="entry name" value="SusC_RagA_signa"/>
    <property type="match status" value="1"/>
</dbReference>
<dbReference type="InterPro" id="IPR008969">
    <property type="entry name" value="CarboxyPept-like_regulatory"/>
</dbReference>
<evidence type="ECO:0000256" key="5">
    <source>
        <dbReference type="ARBA" id="ARBA00023077"/>
    </source>
</evidence>
<evidence type="ECO:0000256" key="2">
    <source>
        <dbReference type="ARBA" id="ARBA00022448"/>
    </source>
</evidence>
<dbReference type="SUPFAM" id="SSF49464">
    <property type="entry name" value="Carboxypeptidase regulatory domain-like"/>
    <property type="match status" value="1"/>
</dbReference>
<evidence type="ECO:0000259" key="11">
    <source>
        <dbReference type="Pfam" id="PF00593"/>
    </source>
</evidence>
<feature type="domain" description="TonB-dependent receptor plug" evidence="12">
    <location>
        <begin position="126"/>
        <end position="228"/>
    </location>
</feature>
<dbReference type="Pfam" id="PF13715">
    <property type="entry name" value="CarbopepD_reg_2"/>
    <property type="match status" value="1"/>
</dbReference>
<evidence type="ECO:0000256" key="7">
    <source>
        <dbReference type="ARBA" id="ARBA00023237"/>
    </source>
</evidence>
<evidence type="ECO:0000256" key="3">
    <source>
        <dbReference type="ARBA" id="ARBA00022452"/>
    </source>
</evidence>
<dbReference type="Gene3D" id="2.60.40.1120">
    <property type="entry name" value="Carboxypeptidase-like, regulatory domain"/>
    <property type="match status" value="1"/>
</dbReference>
<evidence type="ECO:0000259" key="12">
    <source>
        <dbReference type="Pfam" id="PF07715"/>
    </source>
</evidence>
<name>A0A2S5A4J4_9SPHI</name>
<comment type="similarity">
    <text evidence="8 9">Belongs to the TonB-dependent receptor family.</text>
</comment>
<keyword evidence="3 8" id="KW-1134">Transmembrane beta strand</keyword>
<feature type="signal peptide" evidence="10">
    <location>
        <begin position="1"/>
        <end position="28"/>
    </location>
</feature>
<dbReference type="InterPro" id="IPR037066">
    <property type="entry name" value="Plug_dom_sf"/>
</dbReference>
<dbReference type="Gene3D" id="2.40.170.20">
    <property type="entry name" value="TonB-dependent receptor, beta-barrel domain"/>
    <property type="match status" value="1"/>
</dbReference>
<dbReference type="OrthoDB" id="9768177at2"/>
<dbReference type="InterPro" id="IPR036942">
    <property type="entry name" value="Beta-barrel_TonB_sf"/>
</dbReference>
<dbReference type="NCBIfam" id="TIGR04056">
    <property type="entry name" value="OMP_RagA_SusC"/>
    <property type="match status" value="1"/>
</dbReference>
<comment type="caution">
    <text evidence="13">The sequence shown here is derived from an EMBL/GenBank/DDBJ whole genome shotgun (WGS) entry which is preliminary data.</text>
</comment>
<feature type="domain" description="TonB-dependent receptor-like beta-barrel" evidence="11">
    <location>
        <begin position="386"/>
        <end position="990"/>
    </location>
</feature>
<dbReference type="Proteomes" id="UP000236893">
    <property type="component" value="Unassembled WGS sequence"/>
</dbReference>
<dbReference type="Pfam" id="PF07715">
    <property type="entry name" value="Plug"/>
    <property type="match status" value="1"/>
</dbReference>
<dbReference type="PROSITE" id="PS52016">
    <property type="entry name" value="TONB_DEPENDENT_REC_3"/>
    <property type="match status" value="1"/>
</dbReference>
<dbReference type="InterPro" id="IPR023996">
    <property type="entry name" value="TonB-dep_OMP_SusC/RagA"/>
</dbReference>
<evidence type="ECO:0000256" key="4">
    <source>
        <dbReference type="ARBA" id="ARBA00022692"/>
    </source>
</evidence>
<keyword evidence="5 9" id="KW-0798">TonB box</keyword>
<keyword evidence="6 8" id="KW-0472">Membrane</keyword>
<dbReference type="SUPFAM" id="SSF56935">
    <property type="entry name" value="Porins"/>
    <property type="match status" value="1"/>
</dbReference>
<dbReference type="AlphaFoldDB" id="A0A2S5A4J4"/>
<dbReference type="InterPro" id="IPR000531">
    <property type="entry name" value="Beta-barrel_TonB"/>
</dbReference>
<feature type="chain" id="PRO_5015567125" evidence="10">
    <location>
        <begin position="29"/>
        <end position="1032"/>
    </location>
</feature>
<dbReference type="InterPro" id="IPR039426">
    <property type="entry name" value="TonB-dep_rcpt-like"/>
</dbReference>
<keyword evidence="7 8" id="KW-0998">Cell outer membrane</keyword>
<evidence type="ECO:0000256" key="6">
    <source>
        <dbReference type="ARBA" id="ARBA00023136"/>
    </source>
</evidence>
<organism evidence="13 14">
    <name type="scientific">Solitalea longa</name>
    <dbReference type="NCBI Taxonomy" id="2079460"/>
    <lineage>
        <taxon>Bacteria</taxon>
        <taxon>Pseudomonadati</taxon>
        <taxon>Bacteroidota</taxon>
        <taxon>Sphingobacteriia</taxon>
        <taxon>Sphingobacteriales</taxon>
        <taxon>Sphingobacteriaceae</taxon>
        <taxon>Solitalea</taxon>
    </lineage>
</organism>
<protein>
    <submittedName>
        <fullName evidence="13">SusC/RagA family TonB-linked outer membrane protein</fullName>
    </submittedName>
</protein>
<dbReference type="Pfam" id="PF00593">
    <property type="entry name" value="TonB_dep_Rec_b-barrel"/>
    <property type="match status" value="1"/>
</dbReference>
<dbReference type="EMBL" id="PQVF01000004">
    <property type="protein sequence ID" value="POY37465.1"/>
    <property type="molecule type" value="Genomic_DNA"/>
</dbReference>
<proteinExistence type="inferred from homology"/>
<gene>
    <name evidence="13" type="ORF">C3K47_06800</name>
</gene>
<keyword evidence="10" id="KW-0732">Signal</keyword>
<dbReference type="InterPro" id="IPR023997">
    <property type="entry name" value="TonB-dep_OMP_SusC/RagA_CS"/>
</dbReference>
<evidence type="ECO:0000313" key="14">
    <source>
        <dbReference type="Proteomes" id="UP000236893"/>
    </source>
</evidence>
<dbReference type="RefSeq" id="WP_103788372.1">
    <property type="nucleotide sequence ID" value="NZ_PQVF01000004.1"/>
</dbReference>
<evidence type="ECO:0000256" key="10">
    <source>
        <dbReference type="SAM" id="SignalP"/>
    </source>
</evidence>
<keyword evidence="14" id="KW-1185">Reference proteome</keyword>
<dbReference type="GO" id="GO:0009279">
    <property type="term" value="C:cell outer membrane"/>
    <property type="evidence" value="ECO:0007669"/>
    <property type="project" value="UniProtKB-SubCell"/>
</dbReference>
<reference evidence="13 14" key="1">
    <citation type="submission" date="2018-01" db="EMBL/GenBank/DDBJ databases">
        <authorList>
            <person name="Gaut B.S."/>
            <person name="Morton B.R."/>
            <person name="Clegg M.T."/>
            <person name="Duvall M.R."/>
        </authorList>
    </citation>
    <scope>NUCLEOTIDE SEQUENCE [LARGE SCALE GENOMIC DNA]</scope>
    <source>
        <strain evidence="13 14">HR-AV</strain>
    </source>
</reference>
<dbReference type="InterPro" id="IPR012910">
    <property type="entry name" value="Plug_dom"/>
</dbReference>
<keyword evidence="2 8" id="KW-0813">Transport</keyword>
<evidence type="ECO:0000256" key="9">
    <source>
        <dbReference type="RuleBase" id="RU003357"/>
    </source>
</evidence>
<sequence>MNRTTTRKGMIVFIWTMIFALSASLSFAQTARTIKGQVIDEKDLQPIPGAIVKIKGTTTGTATDNEGNFSIEAKNGDVLLISFLGYNERSVTIGASNSYNIKLSNESKSLEEVVVIGYGVQKKKLVTGANMQVKGDDLHKQSTTNALQALQGQAAGVQITSVSGQPGDPLSVIIRGKGTVGSVSPLYVVDGVQTGDISYLNPADIESVDILKDAASAAIYGSQSANGVVLVTTKSGKVGQKAQITFDAYFGQQSLAKKAQLLNASEYATLMNEAAFNSGKAPYFSNGDISQMGAGTDWLGEMFVDQAPTSNYSFGANGGSEFSSYSASLAYTNQQGIVGGKDLSNYERYSIRLNSDHKLYKNIITLGENVTFSYVNNNGIGTGGQYNNTLRGAFATSPFVPMYDENGEFYDNSLSTWNNGEANPYAQMYYNNQNRNNNQRLLGNIYLGAEPIKGLRFRTSVGLDYASFEGRSFNPIYKLSIYSFNNASRVFQSMNKGQSLTWDNQLSYNFKLNNNHAFEVMAGTSSFQSSGSGLNAGNSDLIFDDLNHAWLTNATNRSNASAIGFGGSAYSPEKRMSYFGRLTYNYKEKYMINTTLRGDGSSRFAEGHRWGFFPSVSAGWVASNEDFMKNSSWLNFFKLRASWGQVGNQNIAPYLYLSPISFANTNYIFGSEEGQLVPGSFPSQLGNPNLKWETSEQTNIGFDANVLNNKLTINADFYIKKTKDWLIAAPVIASTGFSTMMINGGDVKNSGVELALTYKDRAGQFGYSIGVNGAYNKNEVGQIPTADGIVHGSTNSLYANSGEFYRAQNGYAMGYFWGLKTDGVFQTAEEATAYQHNGKRIQPDAVAGDVKYVDRNNDGQINDQDKTMIGNPNPDFTFGITLGADFKGFDFSLQASGVAGNDLVQSWRDQSSSKGNYSAAMLDRWHGEGSSNSLPRLTEDNRNWTTFSDLYVHKGDYLKINNVTLGYDFSHLTKNSYLSKLRFYFSVLNLYTFTSYNGMDPEIGYSDSFASGIDLGYYPRPRTIMFGANIKF</sequence>
<comment type="subcellular location">
    <subcellularLocation>
        <location evidence="1 8">Cell outer membrane</location>
        <topology evidence="1 8">Multi-pass membrane protein</topology>
    </subcellularLocation>
</comment>
<evidence type="ECO:0000313" key="13">
    <source>
        <dbReference type="EMBL" id="POY37465.1"/>
    </source>
</evidence>
<evidence type="ECO:0000256" key="8">
    <source>
        <dbReference type="PROSITE-ProRule" id="PRU01360"/>
    </source>
</evidence>